<evidence type="ECO:0000256" key="4">
    <source>
        <dbReference type="SAM" id="SignalP"/>
    </source>
</evidence>
<dbReference type="InterPro" id="IPR039559">
    <property type="entry name" value="AIM6_PI-PLC-like_dom"/>
</dbReference>
<dbReference type="AlphaFoldDB" id="A0A1G4MJH3"/>
<accession>A0A1G4MJH3</accession>
<dbReference type="GO" id="GO:0008081">
    <property type="term" value="F:phosphoric diester hydrolase activity"/>
    <property type="evidence" value="ECO:0007669"/>
    <property type="project" value="InterPro"/>
</dbReference>
<dbReference type="OMA" id="HWGCTGV"/>
<protein>
    <recommendedName>
        <fullName evidence="2">Altered inheritance of mitochondria protein 6</fullName>
    </recommendedName>
</protein>
<dbReference type="GO" id="GO:0006629">
    <property type="term" value="P:lipid metabolic process"/>
    <property type="evidence" value="ECO:0007669"/>
    <property type="project" value="InterPro"/>
</dbReference>
<dbReference type="Proteomes" id="UP000190831">
    <property type="component" value="Chromosome H"/>
</dbReference>
<reference evidence="5 6" key="1">
    <citation type="submission" date="2016-03" db="EMBL/GenBank/DDBJ databases">
        <authorList>
            <person name="Devillers H."/>
        </authorList>
    </citation>
    <scope>NUCLEOTIDE SEQUENCE [LARGE SCALE GENOMIC DNA]</scope>
    <source>
        <strain evidence="5">CBS 6772</strain>
    </source>
</reference>
<evidence type="ECO:0000313" key="5">
    <source>
        <dbReference type="EMBL" id="SCW03945.1"/>
    </source>
</evidence>
<evidence type="ECO:0000313" key="6">
    <source>
        <dbReference type="Proteomes" id="UP000190831"/>
    </source>
</evidence>
<dbReference type="PANTHER" id="PTHR31571">
    <property type="entry name" value="ALTERED INHERITANCE OF MITOCHONDRIA PROTEIN 6"/>
    <property type="match status" value="1"/>
</dbReference>
<dbReference type="InterPro" id="IPR051236">
    <property type="entry name" value="HAT_RTT109-like"/>
</dbReference>
<organism evidence="5 6">
    <name type="scientific">Lachancea fermentati</name>
    <name type="common">Zygosaccharomyces fermentati</name>
    <dbReference type="NCBI Taxonomy" id="4955"/>
    <lineage>
        <taxon>Eukaryota</taxon>
        <taxon>Fungi</taxon>
        <taxon>Dikarya</taxon>
        <taxon>Ascomycota</taxon>
        <taxon>Saccharomycotina</taxon>
        <taxon>Saccharomycetes</taxon>
        <taxon>Saccharomycetales</taxon>
        <taxon>Saccharomycetaceae</taxon>
        <taxon>Lachancea</taxon>
    </lineage>
</organism>
<name>A0A1G4MJH3_LACFM</name>
<comment type="similarity">
    <text evidence="1">Belongs to the AIM6 family.</text>
</comment>
<dbReference type="OrthoDB" id="4153866at2759"/>
<dbReference type="InterPro" id="IPR017946">
    <property type="entry name" value="PLC-like_Pdiesterase_TIM-brl"/>
</dbReference>
<keyword evidence="6" id="KW-1185">Reference proteome</keyword>
<dbReference type="CDD" id="cd08577">
    <property type="entry name" value="PI-PLCc_GDPD_SF_unchar3"/>
    <property type="match status" value="1"/>
</dbReference>
<sequence length="415" mass="47029">MIKNLTILVLFLSTSFLGLKLMQAEGEAMPVNPSVSSSGSAAHVQGPSPSCPHGMKDYLPRKLGFTGAELLNRIKESTTSSSSQKMRMSLGSLTANANSLFYDNFMKLVGPQFLGSCEQRVCAPERSTVSRLTKDVNVLKHVHSHNDYWRSLPLFEALSYGVSSVEADVWLVQNNTELAVGHNEGFLEAEVRNLETLYTGPLLSMLDEVNCHDWDSDEKYGVFYNSPETTLYLYIDFKSEDNIRTYDLLLTKYLKPLIDSGYLSYFDLETNSVIWNPITIVLTGDYPQNTTVLDHGNQDGYFHSMQRFAFLDAPLHKLDQVDATLSVVASCSLEQLLESCSFSDPYAQQSSELSREQLECMWPTIKQAHELNLKTRLWGVPDWPRYKRDNLWKQQLEYLQMDFLNVDDLAAISKF</sequence>
<gene>
    <name evidence="5" type="ORF">LAFE_0H02498G</name>
</gene>
<dbReference type="PANTHER" id="PTHR31571:SF1">
    <property type="entry name" value="ALTERED INHERITANCE OF MITOCHONDRIA PROTEIN 6"/>
    <property type="match status" value="1"/>
</dbReference>
<feature type="signal peptide" evidence="4">
    <location>
        <begin position="1"/>
        <end position="24"/>
    </location>
</feature>
<evidence type="ECO:0000256" key="3">
    <source>
        <dbReference type="ARBA" id="ARBA00022729"/>
    </source>
</evidence>
<proteinExistence type="inferred from homology"/>
<dbReference type="EMBL" id="LT598491">
    <property type="protein sequence ID" value="SCW03945.1"/>
    <property type="molecule type" value="Genomic_DNA"/>
</dbReference>
<evidence type="ECO:0000256" key="1">
    <source>
        <dbReference type="ARBA" id="ARBA00008858"/>
    </source>
</evidence>
<dbReference type="SUPFAM" id="SSF51695">
    <property type="entry name" value="PLC-like phosphodiesterases"/>
    <property type="match status" value="1"/>
</dbReference>
<evidence type="ECO:0000256" key="2">
    <source>
        <dbReference type="ARBA" id="ARBA00014286"/>
    </source>
</evidence>
<keyword evidence="3 4" id="KW-0732">Signal</keyword>
<feature type="chain" id="PRO_5009237406" description="Altered inheritance of mitochondria protein 6" evidence="4">
    <location>
        <begin position="25"/>
        <end position="415"/>
    </location>
</feature>